<evidence type="ECO:0000256" key="3">
    <source>
        <dbReference type="ARBA" id="ARBA00023157"/>
    </source>
</evidence>
<dbReference type="PROSITE" id="PS51808">
    <property type="entry name" value="CHCH"/>
    <property type="match status" value="1"/>
</dbReference>
<dbReference type="Proteomes" id="UP001497600">
    <property type="component" value="Chromosome A"/>
</dbReference>
<comment type="subcellular location">
    <subcellularLocation>
        <location evidence="1">Cytoplasm</location>
    </subcellularLocation>
</comment>
<name>A0ABP0E8R7_9ASCO</name>
<keyword evidence="8" id="KW-1185">Reference proteome</keyword>
<protein>
    <submittedName>
        <fullName evidence="7">Cytochrome c oxidase assembly protein Cox19p</fullName>
    </submittedName>
</protein>
<comment type="function">
    <text evidence="4">Required for the assembly of mitochondrial cytochrome c oxidase.</text>
</comment>
<proteinExistence type="inferred from homology"/>
<evidence type="ECO:0000256" key="4">
    <source>
        <dbReference type="ARBA" id="ARBA00037279"/>
    </source>
</evidence>
<evidence type="ECO:0000256" key="2">
    <source>
        <dbReference type="ARBA" id="ARBA00022490"/>
    </source>
</evidence>
<keyword evidence="3" id="KW-1015">Disulfide bond</keyword>
<evidence type="ECO:0000256" key="6">
    <source>
        <dbReference type="SAM" id="MobiDB-lite"/>
    </source>
</evidence>
<gene>
    <name evidence="7" type="primary">COX19</name>
    <name evidence="7" type="ORF">CAAN4_A04368</name>
</gene>
<feature type="region of interest" description="Disordered" evidence="6">
    <location>
        <begin position="1"/>
        <end position="24"/>
    </location>
</feature>
<dbReference type="InterPro" id="IPR051383">
    <property type="entry name" value="COX19"/>
</dbReference>
<organism evidence="7 8">
    <name type="scientific">[Candida] anglica</name>
    <dbReference type="NCBI Taxonomy" id="148631"/>
    <lineage>
        <taxon>Eukaryota</taxon>
        <taxon>Fungi</taxon>
        <taxon>Dikarya</taxon>
        <taxon>Ascomycota</taxon>
        <taxon>Saccharomycotina</taxon>
        <taxon>Pichiomycetes</taxon>
        <taxon>Debaryomycetaceae</taxon>
        <taxon>Kurtzmaniella</taxon>
    </lineage>
</organism>
<evidence type="ECO:0000256" key="1">
    <source>
        <dbReference type="ARBA" id="ARBA00004496"/>
    </source>
</evidence>
<accession>A0ABP0E8R7</accession>
<evidence type="ECO:0000256" key="5">
    <source>
        <dbReference type="ARBA" id="ARBA00038223"/>
    </source>
</evidence>
<reference evidence="7 8" key="1">
    <citation type="submission" date="2024-01" db="EMBL/GenBank/DDBJ databases">
        <authorList>
            <consortium name="Genoscope - CEA"/>
            <person name="William W."/>
        </authorList>
    </citation>
    <scope>NUCLEOTIDE SEQUENCE [LARGE SCALE GENOMIC DNA]</scope>
    <source>
        <strain evidence="7 8">29B2s-10</strain>
    </source>
</reference>
<sequence>MATGAPGNVFSKWTPTPPERGSFPLDHDGECKSFMDKYLRCMKFTDNQNAPNCRALARDYLRCRMDNQLMDESTWDTLGLVNLPNTPKD</sequence>
<evidence type="ECO:0000313" key="8">
    <source>
        <dbReference type="Proteomes" id="UP001497600"/>
    </source>
</evidence>
<dbReference type="PANTHER" id="PTHR21107">
    <property type="entry name" value="CYTOCHROME C OXIDASE ASSEMBLY PROTEIN COX19"/>
    <property type="match status" value="1"/>
</dbReference>
<dbReference type="EMBL" id="OZ004253">
    <property type="protein sequence ID" value="CAK7892765.1"/>
    <property type="molecule type" value="Genomic_DNA"/>
</dbReference>
<comment type="similarity">
    <text evidence="5">Belongs to the COX19 family.</text>
</comment>
<evidence type="ECO:0000313" key="7">
    <source>
        <dbReference type="EMBL" id="CAK7892765.1"/>
    </source>
</evidence>
<keyword evidence="2" id="KW-0963">Cytoplasm</keyword>
<dbReference type="PANTHER" id="PTHR21107:SF2">
    <property type="entry name" value="CYTOCHROME C OXIDASE ASSEMBLY PROTEIN COX19"/>
    <property type="match status" value="1"/>
</dbReference>